<dbReference type="Proteomes" id="UP001356427">
    <property type="component" value="Unassembled WGS sequence"/>
</dbReference>
<comment type="caution">
    <text evidence="1">The sequence shown here is derived from an EMBL/GenBank/DDBJ whole genome shotgun (WGS) entry which is preliminary data.</text>
</comment>
<evidence type="ECO:0000313" key="1">
    <source>
        <dbReference type="EMBL" id="KAK6293094.1"/>
    </source>
</evidence>
<evidence type="ECO:0000313" key="2">
    <source>
        <dbReference type="Proteomes" id="UP001356427"/>
    </source>
</evidence>
<reference evidence="1 2" key="1">
    <citation type="submission" date="2021-04" db="EMBL/GenBank/DDBJ databases">
        <authorList>
            <person name="De Guttry C."/>
            <person name="Zahm M."/>
            <person name="Klopp C."/>
            <person name="Cabau C."/>
            <person name="Louis A."/>
            <person name="Berthelot C."/>
            <person name="Parey E."/>
            <person name="Roest Crollius H."/>
            <person name="Montfort J."/>
            <person name="Robinson-Rechavi M."/>
            <person name="Bucao C."/>
            <person name="Bouchez O."/>
            <person name="Gislard M."/>
            <person name="Lluch J."/>
            <person name="Milhes M."/>
            <person name="Lampietro C."/>
            <person name="Lopez Roques C."/>
            <person name="Donnadieu C."/>
            <person name="Braasch I."/>
            <person name="Desvignes T."/>
            <person name="Postlethwait J."/>
            <person name="Bobe J."/>
            <person name="Wedekind C."/>
            <person name="Guiguen Y."/>
        </authorList>
    </citation>
    <scope>NUCLEOTIDE SEQUENCE [LARGE SCALE GENOMIC DNA]</scope>
    <source>
        <strain evidence="1">Cs_M1</strain>
        <tissue evidence="1">Blood</tissue>
    </source>
</reference>
<organism evidence="1 2">
    <name type="scientific">Coregonus suidteri</name>
    <dbReference type="NCBI Taxonomy" id="861788"/>
    <lineage>
        <taxon>Eukaryota</taxon>
        <taxon>Metazoa</taxon>
        <taxon>Chordata</taxon>
        <taxon>Craniata</taxon>
        <taxon>Vertebrata</taxon>
        <taxon>Euteleostomi</taxon>
        <taxon>Actinopterygii</taxon>
        <taxon>Neopterygii</taxon>
        <taxon>Teleostei</taxon>
        <taxon>Protacanthopterygii</taxon>
        <taxon>Salmoniformes</taxon>
        <taxon>Salmonidae</taxon>
        <taxon>Coregoninae</taxon>
        <taxon>Coregonus</taxon>
    </lineage>
</organism>
<accession>A0AAN8KDT6</accession>
<name>A0AAN8KDT6_9TELE</name>
<keyword evidence="2" id="KW-1185">Reference proteome</keyword>
<sequence length="166" mass="19112">MSPLWQDKQLCGPGQSLQLPVDLGVWGLRSVCPQQDLLNCPGVYNQYSRQVAELKESYQEKDHAYHAYQRALERDYVPLDEFIAEQEKVEVLDTDFRSALCFTCAWYSSIVTGDLLHLQLINVSYNVTEREARTPLRDKSARSHYWGLVVDTGVYTWFPLATGRSF</sequence>
<dbReference type="EMBL" id="JAGTTL010000037">
    <property type="protein sequence ID" value="KAK6293094.1"/>
    <property type="molecule type" value="Genomic_DNA"/>
</dbReference>
<proteinExistence type="predicted"/>
<dbReference type="AlphaFoldDB" id="A0AAN8KDT6"/>
<gene>
    <name evidence="1" type="ORF">J4Q44_G00365950</name>
</gene>
<protein>
    <submittedName>
        <fullName evidence="1">Uncharacterized protein</fullName>
    </submittedName>
</protein>